<dbReference type="OrthoDB" id="9771205at2"/>
<dbReference type="GO" id="GO:0009279">
    <property type="term" value="C:cell outer membrane"/>
    <property type="evidence" value="ECO:0007669"/>
    <property type="project" value="UniProtKB-SubCell"/>
</dbReference>
<dbReference type="AlphaFoldDB" id="A0A521AWP9"/>
<dbReference type="SUPFAM" id="SSF56954">
    <property type="entry name" value="Outer membrane efflux proteins (OEP)"/>
    <property type="match status" value="1"/>
</dbReference>
<dbReference type="Proteomes" id="UP000319040">
    <property type="component" value="Unassembled WGS sequence"/>
</dbReference>
<dbReference type="InterPro" id="IPR003423">
    <property type="entry name" value="OMP_efflux"/>
</dbReference>
<keyword evidence="3" id="KW-0813">Transport</keyword>
<reference evidence="9 10" key="1">
    <citation type="submission" date="2017-05" db="EMBL/GenBank/DDBJ databases">
        <authorList>
            <person name="Varghese N."/>
            <person name="Submissions S."/>
        </authorList>
    </citation>
    <scope>NUCLEOTIDE SEQUENCE [LARGE SCALE GENOMIC DNA]</scope>
    <source>
        <strain evidence="9 10">DSM 27040</strain>
    </source>
</reference>
<evidence type="ECO:0000313" key="10">
    <source>
        <dbReference type="Proteomes" id="UP000319040"/>
    </source>
</evidence>
<evidence type="ECO:0000256" key="1">
    <source>
        <dbReference type="ARBA" id="ARBA00004442"/>
    </source>
</evidence>
<dbReference type="InterPro" id="IPR051906">
    <property type="entry name" value="TolC-like"/>
</dbReference>
<evidence type="ECO:0000256" key="5">
    <source>
        <dbReference type="ARBA" id="ARBA00022692"/>
    </source>
</evidence>
<dbReference type="PANTHER" id="PTHR30026">
    <property type="entry name" value="OUTER MEMBRANE PROTEIN TOLC"/>
    <property type="match status" value="1"/>
</dbReference>
<keyword evidence="6" id="KW-0472">Membrane</keyword>
<gene>
    <name evidence="9" type="ORF">SAMN06265379_101478</name>
</gene>
<proteinExistence type="inferred from homology"/>
<name>A0A521AWP9_SACCC</name>
<protein>
    <submittedName>
        <fullName evidence="9">Outer membrane protein TolC</fullName>
    </submittedName>
</protein>
<evidence type="ECO:0000256" key="6">
    <source>
        <dbReference type="ARBA" id="ARBA00023136"/>
    </source>
</evidence>
<organism evidence="9 10">
    <name type="scientific">Saccharicrinis carchari</name>
    <dbReference type="NCBI Taxonomy" id="1168039"/>
    <lineage>
        <taxon>Bacteria</taxon>
        <taxon>Pseudomonadati</taxon>
        <taxon>Bacteroidota</taxon>
        <taxon>Bacteroidia</taxon>
        <taxon>Marinilabiliales</taxon>
        <taxon>Marinilabiliaceae</taxon>
        <taxon>Saccharicrinis</taxon>
    </lineage>
</organism>
<keyword evidence="10" id="KW-1185">Reference proteome</keyword>
<evidence type="ECO:0000256" key="3">
    <source>
        <dbReference type="ARBA" id="ARBA00022448"/>
    </source>
</evidence>
<sequence>MKTIRTILIVITVSLTVPIAVLAQKPFTVGIVKDASGNEFEALSNEVKSEIEALLSARDGVRFKELNAQWKPGKVDENIQAFLNDAEVDIVLTLGLLSSEAAARLNDYRKPVIAGTILDRTFQALPLQPDNSSGISNFSYIESWVRFKSDMLEFARMFQISHLTVVVPKPLYEEFKDIKGFLTEDALPFELSFVTAEEGGDPFSKMPENTDAAMLFPLVQHKRKEIQAFFTELNQSGIPSLALAGTDYLEQGATLTLTPHLSFQQMARQVALCVLKVSEGTNLMDIPVAMDGMNDKVARTPVINMQSLRQMNKFLQWWAMANAIVMNVAEMPGEELSLRQAIARALENNLQGKIADQDLLIAQKDVRIARSNVLPQIEVSGSGVQLSRNLVEASMGQRGEFTITGSASLKQVIWSEAAFANIAIKKLAAETARQYNRQTMLNIVSDVSKAYISLLFAKSKLQISNDNVYATLQNLEMAKAKEKSGEGGISDVNRWTSELNLNKMTLNDAQAKYRAAMYQLNQLLNYPIANNIATADSINVDGTVVPDHDLLSLFFESPELTEKYADFLIEGMQNWSPELQQLHTAGSMVDRKRAMNIRQMFIPELALFGGADQAFVRDGTISNPQLPIPPPPDDITWNIGLRLSLPIFTGGRKSTEVKRSAIEQDKITWQKEELLGTLEQGIRANVQLLKASYRELDLSQNAAQAAADNLQVVRDAYSQGMATVVQLIDAQNMMVKTQLMAQSSYYQYVLDHIHTQRLYGRFIFLEDEEEQNAYVQELREKSPSEIIGAGSPAPPKGERKKQLR</sequence>
<feature type="region of interest" description="Disordered" evidence="8">
    <location>
        <begin position="777"/>
        <end position="804"/>
    </location>
</feature>
<dbReference type="GO" id="GO:0015288">
    <property type="term" value="F:porin activity"/>
    <property type="evidence" value="ECO:0007669"/>
    <property type="project" value="TreeGrafter"/>
</dbReference>
<evidence type="ECO:0000256" key="8">
    <source>
        <dbReference type="SAM" id="MobiDB-lite"/>
    </source>
</evidence>
<evidence type="ECO:0000256" key="4">
    <source>
        <dbReference type="ARBA" id="ARBA00022452"/>
    </source>
</evidence>
<accession>A0A521AWP9</accession>
<comment type="similarity">
    <text evidence="2">Belongs to the outer membrane factor (OMF) (TC 1.B.17) family.</text>
</comment>
<keyword evidence="7" id="KW-0998">Cell outer membrane</keyword>
<dbReference type="PANTHER" id="PTHR30026:SF20">
    <property type="entry name" value="OUTER MEMBRANE PROTEIN TOLC"/>
    <property type="match status" value="1"/>
</dbReference>
<dbReference type="EMBL" id="FXTB01000001">
    <property type="protein sequence ID" value="SMO39214.1"/>
    <property type="molecule type" value="Genomic_DNA"/>
</dbReference>
<dbReference type="Pfam" id="PF02321">
    <property type="entry name" value="OEP"/>
    <property type="match status" value="2"/>
</dbReference>
<comment type="subcellular location">
    <subcellularLocation>
        <location evidence="1">Cell outer membrane</location>
    </subcellularLocation>
</comment>
<dbReference type="RefSeq" id="WP_142531852.1">
    <property type="nucleotide sequence ID" value="NZ_FXTB01000001.1"/>
</dbReference>
<evidence type="ECO:0000313" key="9">
    <source>
        <dbReference type="EMBL" id="SMO39214.1"/>
    </source>
</evidence>
<keyword evidence="4" id="KW-1134">Transmembrane beta strand</keyword>
<dbReference type="GO" id="GO:0015562">
    <property type="term" value="F:efflux transmembrane transporter activity"/>
    <property type="evidence" value="ECO:0007669"/>
    <property type="project" value="InterPro"/>
</dbReference>
<evidence type="ECO:0000256" key="2">
    <source>
        <dbReference type="ARBA" id="ARBA00007613"/>
    </source>
</evidence>
<dbReference type="GO" id="GO:1990281">
    <property type="term" value="C:efflux pump complex"/>
    <property type="evidence" value="ECO:0007669"/>
    <property type="project" value="TreeGrafter"/>
</dbReference>
<keyword evidence="5" id="KW-0812">Transmembrane</keyword>
<evidence type="ECO:0000256" key="7">
    <source>
        <dbReference type="ARBA" id="ARBA00023237"/>
    </source>
</evidence>
<dbReference type="Gene3D" id="1.20.1600.10">
    <property type="entry name" value="Outer membrane efflux proteins (OEP)"/>
    <property type="match status" value="1"/>
</dbReference>
<dbReference type="Gene3D" id="3.40.50.2300">
    <property type="match status" value="2"/>
</dbReference>